<evidence type="ECO:0000313" key="3">
    <source>
        <dbReference type="EMBL" id="KAF6267787.1"/>
    </source>
</evidence>
<keyword evidence="2" id="KW-0812">Transmembrane</keyword>
<organism evidence="3 4">
    <name type="scientific">Myotis myotis</name>
    <name type="common">Greater mouse-eared bat</name>
    <name type="synonym">Vespertilio myotis</name>
    <dbReference type="NCBI Taxonomy" id="51298"/>
    <lineage>
        <taxon>Eukaryota</taxon>
        <taxon>Metazoa</taxon>
        <taxon>Chordata</taxon>
        <taxon>Craniata</taxon>
        <taxon>Vertebrata</taxon>
        <taxon>Euteleostomi</taxon>
        <taxon>Mammalia</taxon>
        <taxon>Eutheria</taxon>
        <taxon>Laurasiatheria</taxon>
        <taxon>Chiroptera</taxon>
        <taxon>Yangochiroptera</taxon>
        <taxon>Vespertilionidae</taxon>
        <taxon>Myotis</taxon>
    </lineage>
</organism>
<protein>
    <submittedName>
        <fullName evidence="3">Uncharacterized protein</fullName>
    </submittedName>
</protein>
<feature type="region of interest" description="Disordered" evidence="1">
    <location>
        <begin position="67"/>
        <end position="96"/>
    </location>
</feature>
<evidence type="ECO:0000313" key="4">
    <source>
        <dbReference type="Proteomes" id="UP000527355"/>
    </source>
</evidence>
<feature type="compositionally biased region" description="Polar residues" evidence="1">
    <location>
        <begin position="155"/>
        <end position="164"/>
    </location>
</feature>
<sequence>MGGSLWHAWGLPRLPGKPMQIAFHLSPPSVCVCVCVCVCFFPFLSLSFTGDRTHKCTKRNLFRQASQASKKRWGRTHKGPHGCDTEQSHTPSSDLISKAGSSLRLGRRLQQLPGEQKVDFYGFARRGPAVATGELSSLPGRIPRGTGGLEGGQQPIPNTGKAQN</sequence>
<reference evidence="3 4" key="1">
    <citation type="journal article" date="2020" name="Nature">
        <title>Six reference-quality genomes reveal evolution of bat adaptations.</title>
        <authorList>
            <person name="Jebb D."/>
            <person name="Huang Z."/>
            <person name="Pippel M."/>
            <person name="Hughes G.M."/>
            <person name="Lavrichenko K."/>
            <person name="Devanna P."/>
            <person name="Winkler S."/>
            <person name="Jermiin L.S."/>
            <person name="Skirmuntt E.C."/>
            <person name="Katzourakis A."/>
            <person name="Burkitt-Gray L."/>
            <person name="Ray D.A."/>
            <person name="Sullivan K.A.M."/>
            <person name="Roscito J.G."/>
            <person name="Kirilenko B.M."/>
            <person name="Davalos L.M."/>
            <person name="Corthals A.P."/>
            <person name="Power M.L."/>
            <person name="Jones G."/>
            <person name="Ransome R.D."/>
            <person name="Dechmann D.K.N."/>
            <person name="Locatelli A.G."/>
            <person name="Puechmaille S.J."/>
            <person name="Fedrigo O."/>
            <person name="Jarvis E.D."/>
            <person name="Hiller M."/>
            <person name="Vernes S.C."/>
            <person name="Myers E.W."/>
            <person name="Teeling E.C."/>
        </authorList>
    </citation>
    <scope>NUCLEOTIDE SEQUENCE [LARGE SCALE GENOMIC DNA]</scope>
    <source>
        <strain evidence="3">MMyoMyo1</strain>
        <tissue evidence="3">Flight muscle</tissue>
    </source>
</reference>
<feature type="compositionally biased region" description="Basic residues" evidence="1">
    <location>
        <begin position="69"/>
        <end position="80"/>
    </location>
</feature>
<keyword evidence="4" id="KW-1185">Reference proteome</keyword>
<evidence type="ECO:0000256" key="1">
    <source>
        <dbReference type="SAM" id="MobiDB-lite"/>
    </source>
</evidence>
<evidence type="ECO:0000256" key="2">
    <source>
        <dbReference type="SAM" id="Phobius"/>
    </source>
</evidence>
<gene>
    <name evidence="3" type="ORF">mMyoMyo1_011545</name>
</gene>
<dbReference type="Proteomes" id="UP000527355">
    <property type="component" value="Unassembled WGS sequence"/>
</dbReference>
<feature type="region of interest" description="Disordered" evidence="1">
    <location>
        <begin position="132"/>
        <end position="164"/>
    </location>
</feature>
<dbReference type="AlphaFoldDB" id="A0A7J7QVH3"/>
<accession>A0A7J7QVH3</accession>
<comment type="caution">
    <text evidence="3">The sequence shown here is derived from an EMBL/GenBank/DDBJ whole genome shotgun (WGS) entry which is preliminary data.</text>
</comment>
<keyword evidence="2" id="KW-0472">Membrane</keyword>
<dbReference type="EMBL" id="JABWUV010000051">
    <property type="protein sequence ID" value="KAF6267787.1"/>
    <property type="molecule type" value="Genomic_DNA"/>
</dbReference>
<feature type="transmembrane region" description="Helical" evidence="2">
    <location>
        <begin position="21"/>
        <end position="44"/>
    </location>
</feature>
<name>A0A7J7QVH3_MYOMY</name>
<proteinExistence type="predicted"/>
<keyword evidence="2" id="KW-1133">Transmembrane helix</keyword>